<protein>
    <submittedName>
        <fullName evidence="1">Glyoxalase</fullName>
    </submittedName>
</protein>
<dbReference type="InterPro" id="IPR029068">
    <property type="entry name" value="Glyas_Bleomycin-R_OHBP_Dase"/>
</dbReference>
<evidence type="ECO:0000313" key="2">
    <source>
        <dbReference type="Proteomes" id="UP000235653"/>
    </source>
</evidence>
<name>A0A2P5P7A2_9CHLR</name>
<organism evidence="1 2">
    <name type="scientific">Dehalogenimonas etheniformans</name>
    <dbReference type="NCBI Taxonomy" id="1536648"/>
    <lineage>
        <taxon>Bacteria</taxon>
        <taxon>Bacillati</taxon>
        <taxon>Chloroflexota</taxon>
        <taxon>Dehalococcoidia</taxon>
        <taxon>Dehalococcoidales</taxon>
        <taxon>Dehalococcoidaceae</taxon>
        <taxon>Dehalogenimonas</taxon>
    </lineage>
</organism>
<dbReference type="Gene3D" id="3.10.180.10">
    <property type="entry name" value="2,3-Dihydroxybiphenyl 1,2-Dioxygenase, domain 1"/>
    <property type="match status" value="1"/>
</dbReference>
<dbReference type="RefSeq" id="WP_102331173.1">
    <property type="nucleotide sequence ID" value="NZ_CP058566.2"/>
</dbReference>
<evidence type="ECO:0000313" key="1">
    <source>
        <dbReference type="EMBL" id="PPD58165.1"/>
    </source>
</evidence>
<dbReference type="SUPFAM" id="SSF54593">
    <property type="entry name" value="Glyoxalase/Bleomycin resistance protein/Dihydroxybiphenyl dioxygenase"/>
    <property type="match status" value="1"/>
</dbReference>
<proteinExistence type="predicted"/>
<sequence length="157" mass="17430">MLGNKIAYAVLPAVDIKRARKFYVEKLGLKVMMEDPSPGIMLMAGEGSMIYLYQRGPTKADHTVLEFKVDDIDAEMKDLRDKGVKFEEYDIPSMGIKTINGVATMGSGMDTEKAAWFKDSEGNILGLGQMSQAVMDKAMMQKSMMEMGTPQKASMRK</sequence>
<dbReference type="AlphaFoldDB" id="A0A2P5P7A2"/>
<dbReference type="Pfam" id="PF00903">
    <property type="entry name" value="Glyoxalase"/>
    <property type="match status" value="1"/>
</dbReference>
<dbReference type="OrthoDB" id="9796521at2"/>
<keyword evidence="2" id="KW-1185">Reference proteome</keyword>
<gene>
    <name evidence="1" type="ORF">JP09_005075</name>
</gene>
<comment type="caution">
    <text evidence="1">The sequence shown here is derived from an EMBL/GenBank/DDBJ whole genome shotgun (WGS) entry which is preliminary data.</text>
</comment>
<dbReference type="Proteomes" id="UP000235653">
    <property type="component" value="Unassembled WGS sequence"/>
</dbReference>
<dbReference type="InterPro" id="IPR037523">
    <property type="entry name" value="VOC_core"/>
</dbReference>
<dbReference type="InterPro" id="IPR004360">
    <property type="entry name" value="Glyas_Fos-R_dOase_dom"/>
</dbReference>
<dbReference type="PROSITE" id="PS51819">
    <property type="entry name" value="VOC"/>
    <property type="match status" value="1"/>
</dbReference>
<reference evidence="1 2" key="1">
    <citation type="journal article" date="2017" name="ISME J.">
        <title>Grape pomace compost harbors organohalide-respiring Dehalogenimonas species with novel reductive dehalogenase genes.</title>
        <authorList>
            <person name="Yang Y."/>
            <person name="Higgins S.A."/>
            <person name="Yan J."/>
            <person name="Simsir B."/>
            <person name="Chourey K."/>
            <person name="Iyer R."/>
            <person name="Hettich R.L."/>
            <person name="Baldwin B."/>
            <person name="Ogles D.M."/>
            <person name="Loffler F.E."/>
        </authorList>
    </citation>
    <scope>NUCLEOTIDE SEQUENCE [LARGE SCALE GENOMIC DNA]</scope>
    <source>
        <strain evidence="1 2">GP</strain>
    </source>
</reference>
<dbReference type="EMBL" id="JQAN02000009">
    <property type="protein sequence ID" value="PPD58165.1"/>
    <property type="molecule type" value="Genomic_DNA"/>
</dbReference>
<accession>A0A2P5P7A2</accession>